<sequence>MTTSARRQLFRRSKAGCWNCRSKKKKCDELRPHCTRCIRAGESCRYPDASSESLNEGNSSISGSDYVSPSMSSSASFPNSLSSMHAAPMLSRSSSTSGYPSQHLSRHGQHHSYHHHPYASSSVPTAPPPQHRDYHSQRPHPLQRPSPPASSASHHPYYSASHGNVPTQVPQQHFPPPLSASAAADWDHTSQQHVYKRTRYDDFSSSSSSTSSNPAYQDARARQPFDAHQRIPSNHSQTSSKGKSRDTLPPISPHQPHSVPMAASASLPPFNAVSPPPQQRSIASPNLARQSADTSPANNASSVFAHSRQQVPMAAEINGSDPRLAAQQAFPPAPAHAPSAGLDSHPNAPQSPSSRPSSSASQPRHKLVLDYASAEPDPEEFIGDLYSLSLCTVTQQTKGVKAYWRLLQGIARMSQGQAMAHALAAMVATQQANFASRQGSDSISNVNADQDGSRSPGQPTRSANHQQDNSSAVSKGTVAPLLELANRHHLAAIKALQTQQQPSRRRRFSVIDSNTSSGGDELPAGSNAAAMMLLILACSSVGKSLMLPSYFNQCEQFLADAVEHISSHRLFPSVTGEPIVGTAEDPPIFPPENLSNYEGLLFLGTVVGLYECYLSQYTAVTDWDYNPARLRRLLPYNWSESDAAIFDQTRGSVAETTYSISMVTLELLVETLDTMRKFKRAEAVAYGNRKSSRSEAEDGTAALDSLALREELGLLIRDLEAGTFWKGSARILTEAEQLQVLDSVNGRSKSNGNANAQTPKEGQNMPPPSSKSTDDQPNAAITKAFQSGNLFLTSSAGEQQVNRLRLANHLFRNALLVDVYVTVFNRAPTSLAVRDLISRSISLLAAVPEKLEQGLMWPAIVLGSYVQDTPERDQVRAFVRRAQWKGTSGPATASDVIERVWSEDAETWRESVTFFGSPYIS</sequence>
<feature type="compositionally biased region" description="Polar residues" evidence="3">
    <location>
        <begin position="50"/>
        <end position="61"/>
    </location>
</feature>
<organism evidence="5 6">
    <name type="scientific">Ustilago trichophora</name>
    <dbReference type="NCBI Taxonomy" id="86804"/>
    <lineage>
        <taxon>Eukaryota</taxon>
        <taxon>Fungi</taxon>
        <taxon>Dikarya</taxon>
        <taxon>Basidiomycota</taxon>
        <taxon>Ustilaginomycotina</taxon>
        <taxon>Ustilaginomycetes</taxon>
        <taxon>Ustilaginales</taxon>
        <taxon>Ustilaginaceae</taxon>
        <taxon>Ustilago</taxon>
    </lineage>
</organism>
<evidence type="ECO:0000256" key="3">
    <source>
        <dbReference type="SAM" id="MobiDB-lite"/>
    </source>
</evidence>
<protein>
    <recommendedName>
        <fullName evidence="4">Zn(2)-C6 fungal-type domain-containing protein</fullName>
    </recommendedName>
</protein>
<dbReference type="PANTHER" id="PTHR37534">
    <property type="entry name" value="TRANSCRIPTIONAL ACTIVATOR PROTEIN UGA3"/>
    <property type="match status" value="1"/>
</dbReference>
<feature type="compositionally biased region" description="Low complexity" evidence="3">
    <location>
        <begin position="348"/>
        <end position="362"/>
    </location>
</feature>
<dbReference type="InterPro" id="IPR021858">
    <property type="entry name" value="Fun_TF"/>
</dbReference>
<feature type="domain" description="Zn(2)-C6 fungal-type" evidence="4">
    <location>
        <begin position="16"/>
        <end position="46"/>
    </location>
</feature>
<feature type="compositionally biased region" description="Polar residues" evidence="3">
    <location>
        <begin position="743"/>
        <end position="761"/>
    </location>
</feature>
<feature type="compositionally biased region" description="Low complexity" evidence="3">
    <location>
        <begin position="149"/>
        <end position="162"/>
    </location>
</feature>
<feature type="compositionally biased region" description="Polar residues" evidence="3">
    <location>
        <begin position="91"/>
        <end position="102"/>
    </location>
</feature>
<feature type="region of interest" description="Disordered" evidence="3">
    <location>
        <begin position="46"/>
        <end position="303"/>
    </location>
</feature>
<dbReference type="PANTHER" id="PTHR37534:SF46">
    <property type="entry name" value="ZN(II)2CYS6 TRANSCRIPTION FACTOR (EUROFUNG)"/>
    <property type="match status" value="1"/>
</dbReference>
<accession>A0A5C3E222</accession>
<feature type="region of interest" description="Disordered" evidence="3">
    <location>
        <begin position="743"/>
        <end position="777"/>
    </location>
</feature>
<dbReference type="Gene3D" id="4.10.240.10">
    <property type="entry name" value="Zn(2)-C6 fungal-type DNA-binding domain"/>
    <property type="match status" value="1"/>
</dbReference>
<dbReference type="Pfam" id="PF00172">
    <property type="entry name" value="Zn_clus"/>
    <property type="match status" value="1"/>
</dbReference>
<comment type="subcellular location">
    <subcellularLocation>
        <location evidence="1">Nucleus</location>
    </subcellularLocation>
</comment>
<dbReference type="InterPro" id="IPR036864">
    <property type="entry name" value="Zn2-C6_fun-type_DNA-bd_sf"/>
</dbReference>
<keyword evidence="2" id="KW-0539">Nucleus</keyword>
<dbReference type="GO" id="GO:0005634">
    <property type="term" value="C:nucleus"/>
    <property type="evidence" value="ECO:0007669"/>
    <property type="project" value="UniProtKB-SubCell"/>
</dbReference>
<dbReference type="SUPFAM" id="SSF57701">
    <property type="entry name" value="Zn2/Cys6 DNA-binding domain"/>
    <property type="match status" value="1"/>
</dbReference>
<feature type="compositionally biased region" description="Low complexity" evidence="3">
    <location>
        <begin position="328"/>
        <end position="340"/>
    </location>
</feature>
<feature type="compositionally biased region" description="Polar residues" evidence="3">
    <location>
        <begin position="231"/>
        <end position="241"/>
    </location>
</feature>
<dbReference type="CDD" id="cd00067">
    <property type="entry name" value="GAL4"/>
    <property type="match status" value="1"/>
</dbReference>
<name>A0A5C3E222_9BASI</name>
<evidence type="ECO:0000256" key="1">
    <source>
        <dbReference type="ARBA" id="ARBA00004123"/>
    </source>
</evidence>
<dbReference type="GO" id="GO:0000981">
    <property type="term" value="F:DNA-binding transcription factor activity, RNA polymerase II-specific"/>
    <property type="evidence" value="ECO:0007669"/>
    <property type="project" value="InterPro"/>
</dbReference>
<dbReference type="PROSITE" id="PS50048">
    <property type="entry name" value="ZN2_CY6_FUNGAL_2"/>
    <property type="match status" value="1"/>
</dbReference>
<evidence type="ECO:0000313" key="6">
    <source>
        <dbReference type="Proteomes" id="UP000324022"/>
    </source>
</evidence>
<dbReference type="Proteomes" id="UP000324022">
    <property type="component" value="Unassembled WGS sequence"/>
</dbReference>
<dbReference type="PROSITE" id="PS00463">
    <property type="entry name" value="ZN2_CY6_FUNGAL_1"/>
    <property type="match status" value="1"/>
</dbReference>
<feature type="region of interest" description="Disordered" evidence="3">
    <location>
        <begin position="328"/>
        <end position="365"/>
    </location>
</feature>
<evidence type="ECO:0000259" key="4">
    <source>
        <dbReference type="PROSITE" id="PS50048"/>
    </source>
</evidence>
<feature type="compositionally biased region" description="Polar residues" evidence="3">
    <location>
        <begin position="279"/>
        <end position="303"/>
    </location>
</feature>
<dbReference type="SMART" id="SM00066">
    <property type="entry name" value="GAL4"/>
    <property type="match status" value="1"/>
</dbReference>
<evidence type="ECO:0000256" key="2">
    <source>
        <dbReference type="ARBA" id="ARBA00023242"/>
    </source>
</evidence>
<dbReference type="InterPro" id="IPR001138">
    <property type="entry name" value="Zn2Cys6_DnaBD"/>
</dbReference>
<dbReference type="AlphaFoldDB" id="A0A5C3E222"/>
<gene>
    <name evidence="5" type="ORF">UTRI_02178</name>
</gene>
<feature type="region of interest" description="Disordered" evidence="3">
    <location>
        <begin position="496"/>
        <end position="520"/>
    </location>
</feature>
<feature type="region of interest" description="Disordered" evidence="3">
    <location>
        <begin position="438"/>
        <end position="473"/>
    </location>
</feature>
<keyword evidence="6" id="KW-1185">Reference proteome</keyword>
<dbReference type="Pfam" id="PF11951">
    <property type="entry name" value="Fungal_trans_2"/>
    <property type="match status" value="1"/>
</dbReference>
<dbReference type="OrthoDB" id="5419315at2759"/>
<dbReference type="EMBL" id="OOIN01000005">
    <property type="protein sequence ID" value="SPO23499.1"/>
    <property type="molecule type" value="Genomic_DNA"/>
</dbReference>
<evidence type="ECO:0000313" key="5">
    <source>
        <dbReference type="EMBL" id="SPO23499.1"/>
    </source>
</evidence>
<feature type="compositionally biased region" description="Basic and acidic residues" evidence="3">
    <location>
        <begin position="219"/>
        <end position="229"/>
    </location>
</feature>
<reference evidence="5 6" key="1">
    <citation type="submission" date="2018-03" db="EMBL/GenBank/DDBJ databases">
        <authorList>
            <person name="Guldener U."/>
        </authorList>
    </citation>
    <scope>NUCLEOTIDE SEQUENCE [LARGE SCALE GENOMIC DNA]</scope>
    <source>
        <strain evidence="5 6">NBRC100155</strain>
    </source>
</reference>
<feature type="compositionally biased region" description="Low complexity" evidence="3">
    <location>
        <begin position="62"/>
        <end position="83"/>
    </location>
</feature>
<feature type="compositionally biased region" description="Basic residues" evidence="3">
    <location>
        <begin position="104"/>
        <end position="117"/>
    </location>
</feature>
<proteinExistence type="predicted"/>
<dbReference type="GO" id="GO:0008270">
    <property type="term" value="F:zinc ion binding"/>
    <property type="evidence" value="ECO:0007669"/>
    <property type="project" value="InterPro"/>
</dbReference>